<sequence>MDRMSARLMPGKQRRRAAVVLAAVLCSLAVESCSSIGPGTVTRDRYDYGAAIGDSWKQQTLLNIVKLRYADFPVFLEVGQVIAGYQLQTTVGAGISAQNYISNSVGGPPAIGGSAAAAATYIDRPTIMYAPLTGTDFIKKLMAPIPPSAVLFLLQSGYSASLVLDIAIDSINGLANESRRVAMPRTADPQFAQLGRLLYELQLANALQVRIERAKDNSEAAIVTFPPAHQTPDIAAKIAEVRRILRLSGGPSYSVHYGGYSGRGDDISITTRSMLQIMLELGVLAQVPADDIAAGRAAPGASSDKPAVVSGRPLVTILSGTAPAADAYVAVQYKGHWFWIADGDFRSKSVFGAVMLLFSISDVGVRSAPPVVTVPAN</sequence>
<gene>
    <name evidence="2" type="ORF">SAMN02745126_01436</name>
</gene>
<dbReference type="STRING" id="225324.SAMN02745126_01436"/>
<keyword evidence="1" id="KW-0732">Signal</keyword>
<dbReference type="EMBL" id="FUWJ01000001">
    <property type="protein sequence ID" value="SJZ51441.1"/>
    <property type="molecule type" value="Genomic_DNA"/>
</dbReference>
<accession>A0A1T4LA36</accession>
<reference evidence="3" key="1">
    <citation type="submission" date="2017-02" db="EMBL/GenBank/DDBJ databases">
        <authorList>
            <person name="Varghese N."/>
            <person name="Submissions S."/>
        </authorList>
    </citation>
    <scope>NUCLEOTIDE SEQUENCE [LARGE SCALE GENOMIC DNA]</scope>
    <source>
        <strain evidence="3">ATCC 27094</strain>
    </source>
</reference>
<feature type="chain" id="PRO_5012391293" evidence="1">
    <location>
        <begin position="33"/>
        <end position="377"/>
    </location>
</feature>
<proteinExistence type="predicted"/>
<protein>
    <submittedName>
        <fullName evidence="2">Uncharacterized protein</fullName>
    </submittedName>
</protein>
<evidence type="ECO:0000313" key="2">
    <source>
        <dbReference type="EMBL" id="SJZ51441.1"/>
    </source>
</evidence>
<organism evidence="2 3">
    <name type="scientific">Enhydrobacter aerosaccus</name>
    <dbReference type="NCBI Taxonomy" id="225324"/>
    <lineage>
        <taxon>Bacteria</taxon>
        <taxon>Pseudomonadati</taxon>
        <taxon>Pseudomonadota</taxon>
        <taxon>Alphaproteobacteria</taxon>
        <taxon>Hyphomicrobiales</taxon>
        <taxon>Enhydrobacter</taxon>
    </lineage>
</organism>
<name>A0A1T4LA36_9HYPH</name>
<evidence type="ECO:0000313" key="3">
    <source>
        <dbReference type="Proteomes" id="UP000190092"/>
    </source>
</evidence>
<dbReference type="Proteomes" id="UP000190092">
    <property type="component" value="Unassembled WGS sequence"/>
</dbReference>
<evidence type="ECO:0000256" key="1">
    <source>
        <dbReference type="SAM" id="SignalP"/>
    </source>
</evidence>
<keyword evidence="3" id="KW-1185">Reference proteome</keyword>
<feature type="signal peptide" evidence="1">
    <location>
        <begin position="1"/>
        <end position="32"/>
    </location>
</feature>
<dbReference type="AlphaFoldDB" id="A0A1T4LA36"/>